<dbReference type="InParanoid" id="E4ZYS7"/>
<keyword evidence="2" id="KW-1185">Reference proteome</keyword>
<accession>E4ZYS7</accession>
<dbReference type="Proteomes" id="UP000002668">
    <property type="component" value="Genome"/>
</dbReference>
<dbReference type="HOGENOM" id="CLU_3087675_0_0_1"/>
<evidence type="ECO:0000313" key="1">
    <source>
        <dbReference type="EMBL" id="CBX96603.1"/>
    </source>
</evidence>
<dbReference type="VEuPathDB" id="FungiDB:LEMA_uP108680.1"/>
<proteinExistence type="predicted"/>
<protein>
    <submittedName>
        <fullName evidence="1">Predicted protein</fullName>
    </submittedName>
</protein>
<dbReference type="AlphaFoldDB" id="E4ZYS7"/>
<sequence length="52" mass="6089">MANDPFTTHHHYLQAHLSPNPADYRTGLLLYRHTPRPLRRTHLGASYMEHPV</sequence>
<evidence type="ECO:0000313" key="2">
    <source>
        <dbReference type="Proteomes" id="UP000002668"/>
    </source>
</evidence>
<reference evidence="2" key="1">
    <citation type="journal article" date="2011" name="Nat. Commun.">
        <title>Effector diversification within compartments of the Leptosphaeria maculans genome affected by Repeat-Induced Point mutations.</title>
        <authorList>
            <person name="Rouxel T."/>
            <person name="Grandaubert J."/>
            <person name="Hane J.K."/>
            <person name="Hoede C."/>
            <person name="van de Wouw A.P."/>
            <person name="Couloux A."/>
            <person name="Dominguez V."/>
            <person name="Anthouard V."/>
            <person name="Bally P."/>
            <person name="Bourras S."/>
            <person name="Cozijnsen A.J."/>
            <person name="Ciuffetti L.M."/>
            <person name="Degrave A."/>
            <person name="Dilmaghani A."/>
            <person name="Duret L."/>
            <person name="Fudal I."/>
            <person name="Goodwin S.B."/>
            <person name="Gout L."/>
            <person name="Glaser N."/>
            <person name="Linglin J."/>
            <person name="Kema G.H.J."/>
            <person name="Lapalu N."/>
            <person name="Lawrence C.B."/>
            <person name="May K."/>
            <person name="Meyer M."/>
            <person name="Ollivier B."/>
            <person name="Poulain J."/>
            <person name="Schoch C.L."/>
            <person name="Simon A."/>
            <person name="Spatafora J.W."/>
            <person name="Stachowiak A."/>
            <person name="Turgeon B.G."/>
            <person name="Tyler B.M."/>
            <person name="Vincent D."/>
            <person name="Weissenbach J."/>
            <person name="Amselem J."/>
            <person name="Quesneville H."/>
            <person name="Oliver R.P."/>
            <person name="Wincker P."/>
            <person name="Balesdent M.-H."/>
            <person name="Howlett B.J."/>
        </authorList>
    </citation>
    <scope>NUCLEOTIDE SEQUENCE [LARGE SCALE GENOMIC DNA]</scope>
    <source>
        <strain evidence="2">JN3 / isolate v23.1.3 / race Av1-4-5-6-7-8</strain>
    </source>
</reference>
<dbReference type="EMBL" id="FP929129">
    <property type="protein sequence ID" value="CBX96603.1"/>
    <property type="molecule type" value="Genomic_DNA"/>
</dbReference>
<gene>
    <name evidence="1" type="ORF">LEMA_uP108680.1</name>
</gene>
<name>E4ZYS7_LEPMJ</name>
<organism evidence="2">
    <name type="scientific">Leptosphaeria maculans (strain JN3 / isolate v23.1.3 / race Av1-4-5-6-7-8)</name>
    <name type="common">Blackleg fungus</name>
    <name type="synonym">Phoma lingam</name>
    <dbReference type="NCBI Taxonomy" id="985895"/>
    <lineage>
        <taxon>Eukaryota</taxon>
        <taxon>Fungi</taxon>
        <taxon>Dikarya</taxon>
        <taxon>Ascomycota</taxon>
        <taxon>Pezizomycotina</taxon>
        <taxon>Dothideomycetes</taxon>
        <taxon>Pleosporomycetidae</taxon>
        <taxon>Pleosporales</taxon>
        <taxon>Pleosporineae</taxon>
        <taxon>Leptosphaeriaceae</taxon>
        <taxon>Plenodomus</taxon>
        <taxon>Plenodomus lingam/Leptosphaeria maculans species complex</taxon>
    </lineage>
</organism>